<organism evidence="1 2">
    <name type="scientific">Actinokineospora xionganensis</name>
    <dbReference type="NCBI Taxonomy" id="2684470"/>
    <lineage>
        <taxon>Bacteria</taxon>
        <taxon>Bacillati</taxon>
        <taxon>Actinomycetota</taxon>
        <taxon>Actinomycetes</taxon>
        <taxon>Pseudonocardiales</taxon>
        <taxon>Pseudonocardiaceae</taxon>
        <taxon>Actinokineospora</taxon>
    </lineage>
</organism>
<accession>A0ABR7LGR3</accession>
<gene>
    <name evidence="1" type="ORF">GPZ80_30925</name>
</gene>
<comment type="caution">
    <text evidence="1">The sequence shown here is derived from an EMBL/GenBank/DDBJ whole genome shotgun (WGS) entry which is preliminary data.</text>
</comment>
<dbReference type="Proteomes" id="UP000734823">
    <property type="component" value="Unassembled WGS sequence"/>
</dbReference>
<sequence length="76" mass="8761">MRRSEWEWQQSGHTMHAALIRDSRYRFCPSDEIHCVCGADLILTREDFPRVPEGNSTCGECLQLLASPNNQVKGRR</sequence>
<proteinExistence type="predicted"/>
<dbReference type="EMBL" id="JABVED010000034">
    <property type="protein sequence ID" value="MBC6451566.1"/>
    <property type="molecule type" value="Genomic_DNA"/>
</dbReference>
<evidence type="ECO:0000313" key="1">
    <source>
        <dbReference type="EMBL" id="MBC6451566.1"/>
    </source>
</evidence>
<evidence type="ECO:0000313" key="2">
    <source>
        <dbReference type="Proteomes" id="UP000734823"/>
    </source>
</evidence>
<dbReference type="RefSeq" id="WP_187224634.1">
    <property type="nucleotide sequence ID" value="NZ_JABVED010000034.1"/>
</dbReference>
<reference evidence="1 2" key="1">
    <citation type="submission" date="2020-06" db="EMBL/GenBank/DDBJ databases">
        <title>Actinokineospora xiongansis sp. nov., isolated from soil of Baiyangdian.</title>
        <authorList>
            <person name="Zhang X."/>
        </authorList>
    </citation>
    <scope>NUCLEOTIDE SEQUENCE [LARGE SCALE GENOMIC DNA]</scope>
    <source>
        <strain evidence="1 2">HBU206404</strain>
    </source>
</reference>
<protein>
    <submittedName>
        <fullName evidence="1">Uncharacterized protein</fullName>
    </submittedName>
</protein>
<keyword evidence="2" id="KW-1185">Reference proteome</keyword>
<name>A0ABR7LGR3_9PSEU</name>